<proteinExistence type="inferred from homology"/>
<feature type="domain" description="Enoyl reductase (ER)" evidence="8">
    <location>
        <begin position="14"/>
        <end position="336"/>
    </location>
</feature>
<dbReference type="PROSITE" id="PS00059">
    <property type="entry name" value="ADH_ZINC"/>
    <property type="match status" value="1"/>
</dbReference>
<evidence type="ECO:0000256" key="6">
    <source>
        <dbReference type="ARBA" id="ARBA00048262"/>
    </source>
</evidence>
<protein>
    <recommendedName>
        <fullName evidence="5">alcohol dehydrogenase (NADP(+))</fullName>
        <ecNumber evidence="5">1.1.1.2</ecNumber>
    </recommendedName>
</protein>
<accession>A0A0A0JPL8</accession>
<dbReference type="GO" id="GO:0008270">
    <property type="term" value="F:zinc ion binding"/>
    <property type="evidence" value="ECO:0007669"/>
    <property type="project" value="InterPro"/>
</dbReference>
<gene>
    <name evidence="9" type="ORF">N803_02755</name>
</gene>
<evidence type="ECO:0000259" key="8">
    <source>
        <dbReference type="SMART" id="SM00829"/>
    </source>
</evidence>
<dbReference type="Gene3D" id="3.90.180.10">
    <property type="entry name" value="Medium-chain alcohol dehydrogenases, catalytic domain"/>
    <property type="match status" value="1"/>
</dbReference>
<comment type="catalytic activity">
    <reaction evidence="6">
        <text>a primary alcohol + NADP(+) = an aldehyde + NADPH + H(+)</text>
        <dbReference type="Rhea" id="RHEA:15937"/>
        <dbReference type="ChEBI" id="CHEBI:15378"/>
        <dbReference type="ChEBI" id="CHEBI:15734"/>
        <dbReference type="ChEBI" id="CHEBI:17478"/>
        <dbReference type="ChEBI" id="CHEBI:57783"/>
        <dbReference type="ChEBI" id="CHEBI:58349"/>
        <dbReference type="EC" id="1.1.1.2"/>
    </reaction>
</comment>
<keyword evidence="10" id="KW-1185">Reference proteome</keyword>
<dbReference type="eggNOG" id="COG1064">
    <property type="taxonomic scope" value="Bacteria"/>
</dbReference>
<keyword evidence="2 7" id="KW-0479">Metal-binding</keyword>
<dbReference type="Pfam" id="PF08240">
    <property type="entry name" value="ADH_N"/>
    <property type="match status" value="1"/>
</dbReference>
<reference evidence="9 10" key="1">
    <citation type="submission" date="2013-08" db="EMBL/GenBank/DDBJ databases">
        <title>The genome sequence of Knoellia subterranea.</title>
        <authorList>
            <person name="Zhu W."/>
            <person name="Wang G."/>
        </authorList>
    </citation>
    <scope>NUCLEOTIDE SEQUENCE [LARGE SCALE GENOMIC DNA]</scope>
    <source>
        <strain evidence="9 10">KCTC 19937</strain>
    </source>
</reference>
<dbReference type="FunFam" id="3.40.50.720:FF:000022">
    <property type="entry name" value="Cinnamyl alcohol dehydrogenase"/>
    <property type="match status" value="1"/>
</dbReference>
<dbReference type="SUPFAM" id="SSF51735">
    <property type="entry name" value="NAD(P)-binding Rossmann-fold domains"/>
    <property type="match status" value="1"/>
</dbReference>
<sequence length="353" mass="36972">MPTTTRALSVPSAGAPFEAVDLERRDLRDDDVRIDIAFAGICHSDIHTVRDEWGAAHYPIVTGHEIAGTVSAVGDGVTKFKVGDRVGVGCLVDSCGECEHCKNGQEMFCSKGSVGTYNSQNYDGEWAAGGYSQQIVVTERMVVRVPEGIELDEAAPLLCAGITTYSPLKRWGAGPGRKVAVVGVGGLGHMAVKLAAALGAEVTTLSRSMAKAEDAKELGSSQHIATSDTEAMRAAKGNFDLIVNTVSADLDMDTYVRLLRPNGALVNVGLPPSKLAVRPGSLIGGNKVLTGSNIGGIGETQEMLDFCAEHGIGATIETLDASDTTTVDAAYDKVVAGDVRYRYVIDTATIPSA</sequence>
<dbReference type="InterPro" id="IPR013154">
    <property type="entry name" value="ADH-like_N"/>
</dbReference>
<name>A0A0A0JPL8_9MICO</name>
<comment type="cofactor">
    <cofactor evidence="1 7">
        <name>Zn(2+)</name>
        <dbReference type="ChEBI" id="CHEBI:29105"/>
    </cofactor>
</comment>
<dbReference type="SUPFAM" id="SSF50129">
    <property type="entry name" value="GroES-like"/>
    <property type="match status" value="1"/>
</dbReference>
<comment type="similarity">
    <text evidence="7">Belongs to the zinc-containing alcohol dehydrogenase family.</text>
</comment>
<dbReference type="InterPro" id="IPR002328">
    <property type="entry name" value="ADH_Zn_CS"/>
</dbReference>
<dbReference type="STRING" id="1385521.N803_02755"/>
<evidence type="ECO:0000313" key="9">
    <source>
        <dbReference type="EMBL" id="KGN39400.1"/>
    </source>
</evidence>
<dbReference type="AlphaFoldDB" id="A0A0A0JPL8"/>
<dbReference type="CDD" id="cd05283">
    <property type="entry name" value="CAD1"/>
    <property type="match status" value="1"/>
</dbReference>
<evidence type="ECO:0000256" key="5">
    <source>
        <dbReference type="ARBA" id="ARBA00024074"/>
    </source>
</evidence>
<dbReference type="SMART" id="SM00829">
    <property type="entry name" value="PKS_ER"/>
    <property type="match status" value="1"/>
</dbReference>
<dbReference type="InterPro" id="IPR020843">
    <property type="entry name" value="ER"/>
</dbReference>
<dbReference type="RefSeq" id="WP_035902365.1">
    <property type="nucleotide sequence ID" value="NZ_AVPK01000001.1"/>
</dbReference>
<comment type="caution">
    <text evidence="9">The sequence shown here is derived from an EMBL/GenBank/DDBJ whole genome shotgun (WGS) entry which is preliminary data.</text>
</comment>
<dbReference type="EC" id="1.1.1.2" evidence="5"/>
<dbReference type="GO" id="GO:0008106">
    <property type="term" value="F:alcohol dehydrogenase (NADP+) activity"/>
    <property type="evidence" value="ECO:0007669"/>
    <property type="project" value="UniProtKB-EC"/>
</dbReference>
<dbReference type="Pfam" id="PF00107">
    <property type="entry name" value="ADH_zinc_N"/>
    <property type="match status" value="1"/>
</dbReference>
<organism evidence="9 10">
    <name type="scientific">Knoellia subterranea KCTC 19937</name>
    <dbReference type="NCBI Taxonomy" id="1385521"/>
    <lineage>
        <taxon>Bacteria</taxon>
        <taxon>Bacillati</taxon>
        <taxon>Actinomycetota</taxon>
        <taxon>Actinomycetes</taxon>
        <taxon>Micrococcales</taxon>
        <taxon>Intrasporangiaceae</taxon>
        <taxon>Knoellia</taxon>
    </lineage>
</organism>
<dbReference type="InterPro" id="IPR013149">
    <property type="entry name" value="ADH-like_C"/>
</dbReference>
<evidence type="ECO:0000256" key="2">
    <source>
        <dbReference type="ARBA" id="ARBA00022723"/>
    </source>
</evidence>
<dbReference type="OrthoDB" id="3567264at2"/>
<dbReference type="InterPro" id="IPR011032">
    <property type="entry name" value="GroES-like_sf"/>
</dbReference>
<dbReference type="Gene3D" id="3.40.50.720">
    <property type="entry name" value="NAD(P)-binding Rossmann-like Domain"/>
    <property type="match status" value="1"/>
</dbReference>
<evidence type="ECO:0000256" key="4">
    <source>
        <dbReference type="ARBA" id="ARBA00023002"/>
    </source>
</evidence>
<dbReference type="InterPro" id="IPR047109">
    <property type="entry name" value="CAD-like"/>
</dbReference>
<dbReference type="PANTHER" id="PTHR42683">
    <property type="entry name" value="ALDEHYDE REDUCTASE"/>
    <property type="match status" value="1"/>
</dbReference>
<evidence type="ECO:0000256" key="3">
    <source>
        <dbReference type="ARBA" id="ARBA00022833"/>
    </source>
</evidence>
<dbReference type="Proteomes" id="UP000030011">
    <property type="component" value="Unassembled WGS sequence"/>
</dbReference>
<keyword evidence="3 7" id="KW-0862">Zinc</keyword>
<keyword evidence="4" id="KW-0560">Oxidoreductase</keyword>
<dbReference type="EMBL" id="AVPK01000001">
    <property type="protein sequence ID" value="KGN39400.1"/>
    <property type="molecule type" value="Genomic_DNA"/>
</dbReference>
<evidence type="ECO:0000256" key="1">
    <source>
        <dbReference type="ARBA" id="ARBA00001947"/>
    </source>
</evidence>
<evidence type="ECO:0000256" key="7">
    <source>
        <dbReference type="RuleBase" id="RU361277"/>
    </source>
</evidence>
<dbReference type="InterPro" id="IPR036291">
    <property type="entry name" value="NAD(P)-bd_dom_sf"/>
</dbReference>
<evidence type="ECO:0000313" key="10">
    <source>
        <dbReference type="Proteomes" id="UP000030011"/>
    </source>
</evidence>